<keyword evidence="9" id="KW-0812">Transmembrane</keyword>
<protein>
    <recommendedName>
        <fullName evidence="2">ribonuclease H</fullName>
        <ecNumber evidence="2">3.1.26.4</ecNumber>
    </recommendedName>
</protein>
<dbReference type="PROSITE" id="PS50878">
    <property type="entry name" value="RT_POL"/>
    <property type="match status" value="1"/>
</dbReference>
<dbReference type="PROSITE" id="PS50879">
    <property type="entry name" value="RNASE_H_1"/>
    <property type="match status" value="1"/>
</dbReference>
<name>A0A8C3S5W4_CHESE</name>
<proteinExistence type="inferred from homology"/>
<dbReference type="Gene3D" id="3.30.420.10">
    <property type="entry name" value="Ribonuclease H-like superfamily/Ribonuclease H"/>
    <property type="match status" value="2"/>
</dbReference>
<keyword evidence="7" id="KW-0378">Hydrolase</keyword>
<organism evidence="13 14">
    <name type="scientific">Chelydra serpentina</name>
    <name type="common">Snapping turtle</name>
    <name type="synonym">Testudo serpentina</name>
    <dbReference type="NCBI Taxonomy" id="8475"/>
    <lineage>
        <taxon>Eukaryota</taxon>
        <taxon>Metazoa</taxon>
        <taxon>Chordata</taxon>
        <taxon>Craniata</taxon>
        <taxon>Vertebrata</taxon>
        <taxon>Euteleostomi</taxon>
        <taxon>Archelosauria</taxon>
        <taxon>Testudinata</taxon>
        <taxon>Testudines</taxon>
        <taxon>Cryptodira</taxon>
        <taxon>Durocryptodira</taxon>
        <taxon>Americhelydia</taxon>
        <taxon>Chelydroidea</taxon>
        <taxon>Chelydridae</taxon>
        <taxon>Chelydra</taxon>
    </lineage>
</organism>
<reference evidence="13" key="1">
    <citation type="submission" date="2025-08" db="UniProtKB">
        <authorList>
            <consortium name="Ensembl"/>
        </authorList>
    </citation>
    <scope>IDENTIFICATION</scope>
</reference>
<dbReference type="SUPFAM" id="SSF53098">
    <property type="entry name" value="Ribonuclease H-like"/>
    <property type="match status" value="2"/>
</dbReference>
<dbReference type="InterPro" id="IPR002156">
    <property type="entry name" value="RNaseH_domain"/>
</dbReference>
<feature type="transmembrane region" description="Helical" evidence="9">
    <location>
        <begin position="822"/>
        <end position="840"/>
    </location>
</feature>
<keyword evidence="9" id="KW-0472">Membrane</keyword>
<dbReference type="Gene3D" id="3.10.10.10">
    <property type="entry name" value="HIV Type 1 Reverse Transcriptase, subunit A, domain 1"/>
    <property type="match status" value="1"/>
</dbReference>
<evidence type="ECO:0000256" key="5">
    <source>
        <dbReference type="ARBA" id="ARBA00022722"/>
    </source>
</evidence>
<dbReference type="InterPro" id="IPR001584">
    <property type="entry name" value="Integrase_cat-core"/>
</dbReference>
<dbReference type="InterPro" id="IPR012337">
    <property type="entry name" value="RNaseH-like_sf"/>
</dbReference>
<dbReference type="Pfam" id="PF00665">
    <property type="entry name" value="rve"/>
    <property type="match status" value="1"/>
</dbReference>
<feature type="domain" description="Reverse transcriptase" evidence="10">
    <location>
        <begin position="1"/>
        <end position="158"/>
    </location>
</feature>
<keyword evidence="9" id="KW-1133">Transmembrane helix</keyword>
<dbReference type="GO" id="GO:0004523">
    <property type="term" value="F:RNA-DNA hybrid ribonuclease activity"/>
    <property type="evidence" value="ECO:0007669"/>
    <property type="project" value="UniProtKB-EC"/>
</dbReference>
<dbReference type="Proteomes" id="UP000694403">
    <property type="component" value="Unplaced"/>
</dbReference>
<evidence type="ECO:0000259" key="11">
    <source>
        <dbReference type="PROSITE" id="PS50879"/>
    </source>
</evidence>
<feature type="domain" description="RNase H type-1" evidence="11">
    <location>
        <begin position="372"/>
        <end position="507"/>
    </location>
</feature>
<sequence length="921" mass="101953">MVIDYRAANKHIRSVAFAAKWDIPTIERILLDDTNQWACTIDLKDMFYQVPLYDPKGLLNFAYQGAQYQWKACPQGYKNSPACVSEPLIRTLEKVPSLPNIHVVYYVDDILITGTTQTEVQKVTEQVQATLSTDGWNLSLPKSVLTATSTFQFLAFTVEKEQLRHSTYHPLTHSFPLGVAPPRREVQHVLGVINYHKQFLPAALLPQLSVLQRYARNVKTPWTPEAEQAVSSLAAWLGSGPTLARWNPTNPIEITLTVSSDHVAVTVSQENLPVHNQARKLSGPEYRYGPVGIAMLAVQCALPWGKSATGTLKGPHVELLPYLTFTPAPQFQGAPTTWERLVYQAQEVFGHWALKSSSTTAPTEPGAIAQLSAYAPWIVSDGGTSSSPRAGMLCAPCNTLKVKPLDFSSSAQKAEAEGILLAASHIVAAHPKTRVVLGVDSSYCVSILVGEGRPTAHEEAWAQITQLAAQSKMPWFVTHCPSHRSNRNPLHSSLNLQLQEYKCNTSQVNIISCSNPFVTWLHDEWGHLPARALHQLLTDRGTRTSSVSRQQCTQAIQGCLSCQWAQVTNKPVYAHGAYSPKHFSPGKTWQMDLIGPLPGAKRYPKGLVIVDLGSRQLMCSSLRRSTAPAVSVALLQVIAAWGAPEEIQTNKGPPFTSKAIDQTVSQWGGHLHIHLPYHPQSSGVVEVIGGYVRFNPLSYSLTLQHIRGLSLGLEALANITAEGLRRTSDALTILAKYAEQNRLLIQTILQKDFCVALKYLDPRFKGQCCLRLQPRWNNISAVANQLSSFAVQIRKEREQWDWWQAQWSSWGLGSWAQSIKQWLITVAIILVAFLLGIAVVKQLIQRVVSALPLQARYSSIPLDSSEPSHLHYLDSEDLYLDSKDLKPLWPWSLHGATLSQAVGSARGACLLQLSPCWILFQ</sequence>
<dbReference type="Pfam" id="PF00078">
    <property type="entry name" value="RVT_1"/>
    <property type="match status" value="1"/>
</dbReference>
<evidence type="ECO:0000259" key="10">
    <source>
        <dbReference type="PROSITE" id="PS50878"/>
    </source>
</evidence>
<dbReference type="InterPro" id="IPR000477">
    <property type="entry name" value="RT_dom"/>
</dbReference>
<keyword evidence="14" id="KW-1185">Reference proteome</keyword>
<comment type="similarity">
    <text evidence="1">Belongs to the beta type-B retroviral polymerase family. HERV class-II K(HML-2) pol subfamily.</text>
</comment>
<dbReference type="InterPro" id="IPR043128">
    <property type="entry name" value="Rev_trsase/Diguanyl_cyclase"/>
</dbReference>
<keyword evidence="3" id="KW-0808">Transferase</keyword>
<dbReference type="Ensembl" id="ENSCSRT00000010521.1">
    <property type="protein sequence ID" value="ENSCSRP00000010153.1"/>
    <property type="gene ID" value="ENSCSRG00000007608.1"/>
</dbReference>
<keyword evidence="4" id="KW-0548">Nucleotidyltransferase</keyword>
<dbReference type="PANTHER" id="PTHR41694:SF3">
    <property type="entry name" value="RNA-DIRECTED DNA POLYMERASE-RELATED"/>
    <property type="match status" value="1"/>
</dbReference>
<evidence type="ECO:0000313" key="13">
    <source>
        <dbReference type="Ensembl" id="ENSCSRP00000010153.1"/>
    </source>
</evidence>
<evidence type="ECO:0000256" key="1">
    <source>
        <dbReference type="ARBA" id="ARBA00010879"/>
    </source>
</evidence>
<dbReference type="AlphaFoldDB" id="A0A8C3S5W4"/>
<dbReference type="GO" id="GO:0015074">
    <property type="term" value="P:DNA integration"/>
    <property type="evidence" value="ECO:0007669"/>
    <property type="project" value="InterPro"/>
</dbReference>
<dbReference type="PROSITE" id="PS50994">
    <property type="entry name" value="INTEGRASE"/>
    <property type="match status" value="1"/>
</dbReference>
<feature type="domain" description="Integrase catalytic" evidence="12">
    <location>
        <begin position="581"/>
        <end position="693"/>
    </location>
</feature>
<evidence type="ECO:0000259" key="12">
    <source>
        <dbReference type="PROSITE" id="PS50994"/>
    </source>
</evidence>
<dbReference type="Gene3D" id="3.30.70.270">
    <property type="match status" value="1"/>
</dbReference>
<evidence type="ECO:0000256" key="9">
    <source>
        <dbReference type="SAM" id="Phobius"/>
    </source>
</evidence>
<evidence type="ECO:0000256" key="4">
    <source>
        <dbReference type="ARBA" id="ARBA00022695"/>
    </source>
</evidence>
<evidence type="ECO:0000256" key="7">
    <source>
        <dbReference type="ARBA" id="ARBA00022801"/>
    </source>
</evidence>
<evidence type="ECO:0000313" key="14">
    <source>
        <dbReference type="Proteomes" id="UP000694403"/>
    </source>
</evidence>
<evidence type="ECO:0000256" key="3">
    <source>
        <dbReference type="ARBA" id="ARBA00022679"/>
    </source>
</evidence>
<evidence type="ECO:0000256" key="2">
    <source>
        <dbReference type="ARBA" id="ARBA00012180"/>
    </source>
</evidence>
<dbReference type="PANTHER" id="PTHR41694">
    <property type="entry name" value="ENDOGENOUS RETROVIRUS GROUP K MEMBER POL PROTEIN"/>
    <property type="match status" value="1"/>
</dbReference>
<evidence type="ECO:0000256" key="8">
    <source>
        <dbReference type="ARBA" id="ARBA00022918"/>
    </source>
</evidence>
<keyword evidence="5" id="KW-0540">Nuclease</keyword>
<keyword evidence="6" id="KW-0255">Endonuclease</keyword>
<dbReference type="EC" id="3.1.26.4" evidence="2"/>
<dbReference type="SUPFAM" id="SSF56672">
    <property type="entry name" value="DNA/RNA polymerases"/>
    <property type="match status" value="1"/>
</dbReference>
<dbReference type="GO" id="GO:0003676">
    <property type="term" value="F:nucleic acid binding"/>
    <property type="evidence" value="ECO:0007669"/>
    <property type="project" value="InterPro"/>
</dbReference>
<accession>A0A8C3S5W4</accession>
<dbReference type="InterPro" id="IPR043502">
    <property type="entry name" value="DNA/RNA_pol_sf"/>
</dbReference>
<dbReference type="GO" id="GO:0003964">
    <property type="term" value="F:RNA-directed DNA polymerase activity"/>
    <property type="evidence" value="ECO:0007669"/>
    <property type="project" value="UniProtKB-KW"/>
</dbReference>
<evidence type="ECO:0000256" key="6">
    <source>
        <dbReference type="ARBA" id="ARBA00022759"/>
    </source>
</evidence>
<reference evidence="13" key="2">
    <citation type="submission" date="2025-09" db="UniProtKB">
        <authorList>
            <consortium name="Ensembl"/>
        </authorList>
    </citation>
    <scope>IDENTIFICATION</scope>
</reference>
<dbReference type="InterPro" id="IPR036397">
    <property type="entry name" value="RNaseH_sf"/>
</dbReference>
<keyword evidence="8" id="KW-0695">RNA-directed DNA polymerase</keyword>